<evidence type="ECO:0008006" key="7">
    <source>
        <dbReference type="Google" id="ProtNLM"/>
    </source>
</evidence>
<dbReference type="AlphaFoldDB" id="A0ABC8ULK4"/>
<gene>
    <name evidence="5" type="ORF">ILEXP_LOCUS52053</name>
</gene>
<dbReference type="Proteomes" id="UP001642360">
    <property type="component" value="Unassembled WGS sequence"/>
</dbReference>
<feature type="region of interest" description="VHIID" evidence="3">
    <location>
        <begin position="487"/>
        <end position="552"/>
    </location>
</feature>
<feature type="compositionally biased region" description="Low complexity" evidence="4">
    <location>
        <begin position="243"/>
        <end position="262"/>
    </location>
</feature>
<feature type="compositionally biased region" description="Gly residues" evidence="4">
    <location>
        <begin position="65"/>
        <end position="75"/>
    </location>
</feature>
<dbReference type="EMBL" id="CAUOFW020008180">
    <property type="protein sequence ID" value="CAK9181945.1"/>
    <property type="molecule type" value="Genomic_DNA"/>
</dbReference>
<evidence type="ECO:0000256" key="3">
    <source>
        <dbReference type="PROSITE-ProRule" id="PRU01191"/>
    </source>
</evidence>
<feature type="region of interest" description="Disordered" evidence="4">
    <location>
        <begin position="316"/>
        <end position="337"/>
    </location>
</feature>
<feature type="region of interest" description="Disordered" evidence="4">
    <location>
        <begin position="187"/>
        <end position="206"/>
    </location>
</feature>
<accession>A0ABC8ULK4</accession>
<reference evidence="5 6" key="1">
    <citation type="submission" date="2024-02" db="EMBL/GenBank/DDBJ databases">
        <authorList>
            <person name="Vignale AGUSTIN F."/>
            <person name="Sosa J E."/>
            <person name="Modenutti C."/>
        </authorList>
    </citation>
    <scope>NUCLEOTIDE SEQUENCE [LARGE SCALE GENOMIC DNA]</scope>
</reference>
<feature type="region of interest" description="SAW" evidence="3">
    <location>
        <begin position="700"/>
        <end position="771"/>
    </location>
</feature>
<protein>
    <recommendedName>
        <fullName evidence="7">Scarecrow-like protein 6</fullName>
    </recommendedName>
</protein>
<evidence type="ECO:0000256" key="1">
    <source>
        <dbReference type="ARBA" id="ARBA00023015"/>
    </source>
</evidence>
<keyword evidence="6" id="KW-1185">Reference proteome</keyword>
<keyword evidence="2" id="KW-0804">Transcription</keyword>
<evidence type="ECO:0000256" key="4">
    <source>
        <dbReference type="SAM" id="MobiDB-lite"/>
    </source>
</evidence>
<comment type="caution">
    <text evidence="3">Lacks conserved residue(s) required for the propagation of feature annotation.</text>
</comment>
<dbReference type="InterPro" id="IPR005202">
    <property type="entry name" value="TF_GRAS"/>
</dbReference>
<name>A0ABC8ULK4_9AQUA</name>
<feature type="region of interest" description="Disordered" evidence="4">
    <location>
        <begin position="28"/>
        <end position="88"/>
    </location>
</feature>
<evidence type="ECO:0000313" key="6">
    <source>
        <dbReference type="Proteomes" id="UP001642360"/>
    </source>
</evidence>
<feature type="region of interest" description="Disordered" evidence="4">
    <location>
        <begin position="233"/>
        <end position="267"/>
    </location>
</feature>
<evidence type="ECO:0000313" key="5">
    <source>
        <dbReference type="EMBL" id="CAK9181945.1"/>
    </source>
</evidence>
<feature type="compositionally biased region" description="Polar residues" evidence="4">
    <location>
        <begin position="233"/>
        <end position="242"/>
    </location>
</feature>
<comment type="caution">
    <text evidence="5">The sequence shown here is derived from an EMBL/GenBank/DDBJ whole genome shotgun (WGS) entry which is preliminary data.</text>
</comment>
<sequence length="772" mass="84296">MIGMSYGNLQTKGVLEVAGFGPSVSEANLKKERSCASNEPISVLDTRRSPSPSTSTSTLSSSFGGTNGGGGGGGSASTDNTIGLGAVPENTGQQKWLGYLPPETNSVAVNETVTAGSGGWKEEWAGELQTIPAGLEVGPGGSERFELGLEDLDGLLSESGQDQSLLRWITDDVDDTSFTLKQLLHSGNPSEIDGNVAHSSGSEPSAIDGLSGANIVSSISSALAVSDSGTSMYSNNHNNNGKSGLVPNSLGLNNNGNPQNPSFSLSSGNLAVPPGMIPQQQHHQLLSAPEEKVQIFNPQMLMNQSQLLNPLLYGTQQEHHHQFQPQPKRHNPGTANSVSQIPKVPFTDPGHDFLVRKQQQLPLIQQPQLGLSQQLNLLPQHLQQKPFMVPKQETLEMVARPHHQQQEEIYDQLYKAAELIYAGNFSNAQRILARLNHQLSPAVKPFQRAAYYLKEALQLPLLLSNSATPLPPRVPTPFDGMFKMGAYKVLSEISPLIHFMNFTSNQVFLEALDDAEHIHIIDFDIEFGAQWSSFMQELPRRNKGVSSLKITAFASPSTHHPIELGLMHENLTQFANDMGVNFELEVINFDTFDPSSYSMFSSGSSENEAIAVNFPVWSTFSHLPVLPSILRFIKQLSPKIVVSLDNGCGRTELSFSHHLLHALQYYDVLLDSIDAANVTLETTSKIERFLFQPKIESIVFGRLQAPDLMLPWKSFFASAGFSPVVISNFTETQAEYVVKKTQITGFCVEKRQGLLLLCWQGHELVSASAWSC</sequence>
<organism evidence="5 6">
    <name type="scientific">Ilex paraguariensis</name>
    <name type="common">yerba mate</name>
    <dbReference type="NCBI Taxonomy" id="185542"/>
    <lineage>
        <taxon>Eukaryota</taxon>
        <taxon>Viridiplantae</taxon>
        <taxon>Streptophyta</taxon>
        <taxon>Embryophyta</taxon>
        <taxon>Tracheophyta</taxon>
        <taxon>Spermatophyta</taxon>
        <taxon>Magnoliopsida</taxon>
        <taxon>eudicotyledons</taxon>
        <taxon>Gunneridae</taxon>
        <taxon>Pentapetalae</taxon>
        <taxon>asterids</taxon>
        <taxon>campanulids</taxon>
        <taxon>Aquifoliales</taxon>
        <taxon>Aquifoliaceae</taxon>
        <taxon>Ilex</taxon>
    </lineage>
</organism>
<dbReference type="PANTHER" id="PTHR31636">
    <property type="entry name" value="OSJNBA0084A10.13 PROTEIN-RELATED"/>
    <property type="match status" value="1"/>
</dbReference>
<proteinExistence type="inferred from homology"/>
<feature type="compositionally biased region" description="Low complexity" evidence="4">
    <location>
        <begin position="51"/>
        <end position="64"/>
    </location>
</feature>
<dbReference type="Pfam" id="PF03514">
    <property type="entry name" value="GRAS"/>
    <property type="match status" value="1"/>
</dbReference>
<comment type="similarity">
    <text evidence="3">Belongs to the GRAS family.</text>
</comment>
<feature type="short sequence motif" description="VHIID" evidence="3">
    <location>
        <begin position="518"/>
        <end position="522"/>
    </location>
</feature>
<dbReference type="PROSITE" id="PS50985">
    <property type="entry name" value="GRAS"/>
    <property type="match status" value="1"/>
</dbReference>
<evidence type="ECO:0000256" key="2">
    <source>
        <dbReference type="ARBA" id="ARBA00023163"/>
    </source>
</evidence>
<keyword evidence="1" id="KW-0805">Transcription regulation</keyword>